<evidence type="ECO:0000256" key="7">
    <source>
        <dbReference type="SAM" id="Phobius"/>
    </source>
</evidence>
<evidence type="ECO:0000259" key="8">
    <source>
        <dbReference type="PROSITE" id="PS51999"/>
    </source>
</evidence>
<keyword evidence="7" id="KW-0812">Transmembrane</keyword>
<protein>
    <recommendedName>
        <fullName evidence="8">GRF-type domain-containing protein</fullName>
    </recommendedName>
</protein>
<accession>A0A059PYX7</accession>
<reference evidence="9" key="1">
    <citation type="submission" date="2013-05" db="EMBL/GenBank/DDBJ databases">
        <title>Building the sugarcane genome for biotechnology and identifying evolutionary trends.</title>
        <authorList>
            <person name="De Setta N."/>
            <person name="Monteiro-Vitorello C.B."/>
            <person name="Metcalfe C.J."/>
            <person name="Cruz G.M.Q."/>
            <person name="Del Bem L.E."/>
            <person name="Vicentini R."/>
            <person name="Nogueira F.T.S."/>
            <person name="Campos R.A."/>
            <person name="Nunes S.L."/>
            <person name="Turrini P.C.G."/>
            <person name="Vieira A.P."/>
            <person name="Cruz E.A.O."/>
            <person name="Correa T.C.S."/>
            <person name="Hotta C.T."/>
            <person name="de Mello-Varani A."/>
            <person name="Vautrin S."/>
            <person name="Trindade A.S."/>
            <person name="Vilela M.M."/>
            <person name="Horta C.L."/>
            <person name="Sato P.M."/>
            <person name="de Andrade R.F."/>
            <person name="Nishiyama M.Y."/>
            <person name="Cardoso-Silva C.B."/>
            <person name="Scortecci K.C."/>
            <person name="Garcia A.A.F."/>
            <person name="Carneiro M.S."/>
            <person name="Kim C."/>
            <person name="Paterson A.H."/>
            <person name="Berges H."/>
            <person name="D'Hont A."/>
            <person name="de-Souza A.P."/>
            <person name="Souza G.M."/>
            <person name="Vincentz M."/>
            <person name="Kitajima J.P."/>
            <person name="Van Sluys M.-A."/>
        </authorList>
    </citation>
    <scope>NUCLEOTIDE SEQUENCE</scope>
</reference>
<evidence type="ECO:0000313" key="9">
    <source>
        <dbReference type="EMBL" id="AGT16207.1"/>
    </source>
</evidence>
<evidence type="ECO:0000256" key="1">
    <source>
        <dbReference type="ARBA" id="ARBA00022723"/>
    </source>
</evidence>
<evidence type="ECO:0000256" key="5">
    <source>
        <dbReference type="SAM" id="Coils"/>
    </source>
</evidence>
<feature type="region of interest" description="Disordered" evidence="6">
    <location>
        <begin position="1"/>
        <end position="21"/>
    </location>
</feature>
<keyword evidence="7" id="KW-0472">Membrane</keyword>
<name>A0A059PYX7_9POAL</name>
<evidence type="ECO:0000256" key="3">
    <source>
        <dbReference type="ARBA" id="ARBA00022833"/>
    </source>
</evidence>
<dbReference type="EMBL" id="KF184693">
    <property type="protein sequence ID" value="AGT16207.1"/>
    <property type="molecule type" value="Genomic_DNA"/>
</dbReference>
<evidence type="ECO:0000256" key="6">
    <source>
        <dbReference type="SAM" id="MobiDB-lite"/>
    </source>
</evidence>
<dbReference type="AlphaFoldDB" id="A0A059PYX7"/>
<keyword evidence="2 4" id="KW-0863">Zinc-finger</keyword>
<feature type="coiled-coil region" evidence="5">
    <location>
        <begin position="84"/>
        <end position="159"/>
    </location>
</feature>
<evidence type="ECO:0000256" key="4">
    <source>
        <dbReference type="PROSITE-ProRule" id="PRU01343"/>
    </source>
</evidence>
<evidence type="ECO:0000256" key="2">
    <source>
        <dbReference type="ARBA" id="ARBA00022771"/>
    </source>
</evidence>
<organism evidence="9">
    <name type="scientific">Saccharum hybrid cultivar R570</name>
    <dbReference type="NCBI Taxonomy" id="131158"/>
    <lineage>
        <taxon>Eukaryota</taxon>
        <taxon>Viridiplantae</taxon>
        <taxon>Streptophyta</taxon>
        <taxon>Embryophyta</taxon>
        <taxon>Tracheophyta</taxon>
        <taxon>Spermatophyta</taxon>
        <taxon>Magnoliopsida</taxon>
        <taxon>Liliopsida</taxon>
        <taxon>Poales</taxon>
        <taxon>Poaceae</taxon>
        <taxon>PACMAD clade</taxon>
        <taxon>Panicoideae</taxon>
        <taxon>Andropogonodae</taxon>
        <taxon>Andropogoneae</taxon>
        <taxon>Saccharinae</taxon>
        <taxon>Saccharum</taxon>
        <taxon>Saccharum officinarum species complex</taxon>
    </lineage>
</organism>
<gene>
    <name evidence="9" type="ORF">SHCRBa_019_K12_R_230</name>
</gene>
<dbReference type="GO" id="GO:0008270">
    <property type="term" value="F:zinc ion binding"/>
    <property type="evidence" value="ECO:0007669"/>
    <property type="project" value="UniProtKB-KW"/>
</dbReference>
<dbReference type="PROSITE" id="PS51999">
    <property type="entry name" value="ZF_GRF"/>
    <property type="match status" value="1"/>
</dbReference>
<feature type="compositionally biased region" description="Low complexity" evidence="6">
    <location>
        <begin position="1"/>
        <end position="12"/>
    </location>
</feature>
<sequence length="184" mass="20721">MSQSSSQSASSSHGGGDGGGGYDGQEPAVNCECKPVAKACRWISWSNGQPAHRYYRCRKARTTQDCGFFLWADEECSSWFKEVLRDLRDDVWEQKKQVAKKEEELNAKDIQLVAKQMELEEKKEVNAKQQELNAKQQEVQAKEEAVQALEAQLKNKNHCIDMLVVLCVLLLIAMVVILMNGKKA</sequence>
<feature type="domain" description="GRF-type" evidence="8">
    <location>
        <begin position="31"/>
        <end position="75"/>
    </location>
</feature>
<keyword evidence="1" id="KW-0479">Metal-binding</keyword>
<keyword evidence="7" id="KW-1133">Transmembrane helix</keyword>
<keyword evidence="3" id="KW-0862">Zinc</keyword>
<proteinExistence type="predicted"/>
<keyword evidence="5" id="KW-0175">Coiled coil</keyword>
<dbReference type="PANTHER" id="PTHR33248">
    <property type="entry name" value="ZINC ION-BINDING PROTEIN"/>
    <property type="match status" value="1"/>
</dbReference>
<feature type="transmembrane region" description="Helical" evidence="7">
    <location>
        <begin position="162"/>
        <end position="181"/>
    </location>
</feature>
<dbReference type="InterPro" id="IPR010666">
    <property type="entry name" value="Znf_GRF"/>
</dbReference>